<gene>
    <name evidence="1" type="ORF">FHX71_000110</name>
</gene>
<organism evidence="1 2">
    <name type="scientific">Promicromonospora sukumoe</name>
    <dbReference type="NCBI Taxonomy" id="88382"/>
    <lineage>
        <taxon>Bacteria</taxon>
        <taxon>Bacillati</taxon>
        <taxon>Actinomycetota</taxon>
        <taxon>Actinomycetes</taxon>
        <taxon>Micrococcales</taxon>
        <taxon>Promicromonosporaceae</taxon>
        <taxon>Promicromonospora</taxon>
    </lineage>
</organism>
<evidence type="ECO:0000313" key="1">
    <source>
        <dbReference type="EMBL" id="MBA8806168.1"/>
    </source>
</evidence>
<reference evidence="1 2" key="1">
    <citation type="submission" date="2020-07" db="EMBL/GenBank/DDBJ databases">
        <title>Sequencing the genomes of 1000 actinobacteria strains.</title>
        <authorList>
            <person name="Klenk H.-P."/>
        </authorList>
    </citation>
    <scope>NUCLEOTIDE SEQUENCE [LARGE SCALE GENOMIC DNA]</scope>
    <source>
        <strain evidence="1 2">DSM 44121</strain>
    </source>
</reference>
<sequence>MLLRHIARPLLASSFIYDGVRAARKPSEHVAAARTGSALATKALGAEPLSEKQVATLVRAHGIATATAGTLLALGKAPRASALALALLTLPLAVVNQPFTAPKEERPLRTDRFLRNVASVGAALIAGADLEGRPGLSWRVQQARAARADAKAAAAEA</sequence>
<proteinExistence type="predicted"/>
<accession>A0A7W3J4N9</accession>
<dbReference type="EMBL" id="JACGWV010000001">
    <property type="protein sequence ID" value="MBA8806168.1"/>
    <property type="molecule type" value="Genomic_DNA"/>
</dbReference>
<dbReference type="Proteomes" id="UP000540568">
    <property type="component" value="Unassembled WGS sequence"/>
</dbReference>
<name>A0A7W3J4N9_9MICO</name>
<keyword evidence="2" id="KW-1185">Reference proteome</keyword>
<dbReference type="RefSeq" id="WP_182613945.1">
    <property type="nucleotide sequence ID" value="NZ_BAAATF010000001.1"/>
</dbReference>
<evidence type="ECO:0000313" key="2">
    <source>
        <dbReference type="Proteomes" id="UP000540568"/>
    </source>
</evidence>
<protein>
    <submittedName>
        <fullName evidence="1">Putative membrane protein YphA (DoxX/SURF4 family)</fullName>
    </submittedName>
</protein>
<comment type="caution">
    <text evidence="1">The sequence shown here is derived from an EMBL/GenBank/DDBJ whole genome shotgun (WGS) entry which is preliminary data.</text>
</comment>
<dbReference type="AlphaFoldDB" id="A0A7W3J4N9"/>